<evidence type="ECO:0000256" key="1">
    <source>
        <dbReference type="ARBA" id="ARBA00004651"/>
    </source>
</evidence>
<feature type="transmembrane region" description="Helical" evidence="8">
    <location>
        <begin position="289"/>
        <end position="307"/>
    </location>
</feature>
<evidence type="ECO:0000313" key="9">
    <source>
        <dbReference type="EMBL" id="VEH71718.1"/>
    </source>
</evidence>
<accession>A0A448N2S4</accession>
<protein>
    <submittedName>
        <fullName evidence="9">Ferric enterobactin transport system permease protein fepG</fullName>
    </submittedName>
</protein>
<dbReference type="AlphaFoldDB" id="A0A448N2S4"/>
<evidence type="ECO:0000256" key="8">
    <source>
        <dbReference type="SAM" id="Phobius"/>
    </source>
</evidence>
<dbReference type="InterPro" id="IPR037294">
    <property type="entry name" value="ABC_BtuC-like"/>
</dbReference>
<dbReference type="PANTHER" id="PTHR30472:SF24">
    <property type="entry name" value="FERRIC ENTEROBACTIN TRANSPORT SYSTEM PERMEASE PROTEIN FEPG"/>
    <property type="match status" value="1"/>
</dbReference>
<keyword evidence="4" id="KW-1003">Cell membrane</keyword>
<dbReference type="EMBL" id="LR134406">
    <property type="protein sequence ID" value="VEH71718.1"/>
    <property type="molecule type" value="Genomic_DNA"/>
</dbReference>
<name>A0A448N2S4_9ACTN</name>
<feature type="transmembrane region" description="Helical" evidence="8">
    <location>
        <begin position="78"/>
        <end position="99"/>
    </location>
</feature>
<evidence type="ECO:0000256" key="7">
    <source>
        <dbReference type="ARBA" id="ARBA00023136"/>
    </source>
</evidence>
<dbReference type="GO" id="GO:0022857">
    <property type="term" value="F:transmembrane transporter activity"/>
    <property type="evidence" value="ECO:0007669"/>
    <property type="project" value="InterPro"/>
</dbReference>
<feature type="transmembrane region" description="Helical" evidence="8">
    <location>
        <begin position="163"/>
        <end position="182"/>
    </location>
</feature>
<dbReference type="InterPro" id="IPR000522">
    <property type="entry name" value="ABC_transptr_permease_BtuC"/>
</dbReference>
<feature type="transmembrane region" description="Helical" evidence="8">
    <location>
        <begin position="133"/>
        <end position="151"/>
    </location>
</feature>
<dbReference type="Gene3D" id="1.10.3470.10">
    <property type="entry name" value="ABC transporter involved in vitamin B12 uptake, BtuC"/>
    <property type="match status" value="1"/>
</dbReference>
<dbReference type="CDD" id="cd06550">
    <property type="entry name" value="TM_ABC_iron-siderophores_like"/>
    <property type="match status" value="1"/>
</dbReference>
<dbReference type="Pfam" id="PF01032">
    <property type="entry name" value="FecCD"/>
    <property type="match status" value="1"/>
</dbReference>
<feature type="transmembrane region" description="Helical" evidence="8">
    <location>
        <begin position="22"/>
        <end position="44"/>
    </location>
</feature>
<dbReference type="PANTHER" id="PTHR30472">
    <property type="entry name" value="FERRIC ENTEROBACTIN TRANSPORT SYSTEM PERMEASE PROTEIN"/>
    <property type="match status" value="1"/>
</dbReference>
<feature type="transmembrane region" description="Helical" evidence="8">
    <location>
        <begin position="251"/>
        <end position="277"/>
    </location>
</feature>
<dbReference type="GO" id="GO:0033214">
    <property type="term" value="P:siderophore-iron import into cell"/>
    <property type="evidence" value="ECO:0007669"/>
    <property type="project" value="TreeGrafter"/>
</dbReference>
<proteinExistence type="inferred from homology"/>
<keyword evidence="3" id="KW-0813">Transport</keyword>
<dbReference type="SUPFAM" id="SSF81345">
    <property type="entry name" value="ABC transporter involved in vitamin B12 uptake, BtuC"/>
    <property type="match status" value="1"/>
</dbReference>
<evidence type="ECO:0000256" key="6">
    <source>
        <dbReference type="ARBA" id="ARBA00022989"/>
    </source>
</evidence>
<comment type="subcellular location">
    <subcellularLocation>
        <location evidence="1">Cell membrane</location>
        <topology evidence="1">Multi-pass membrane protein</topology>
    </subcellularLocation>
</comment>
<evidence type="ECO:0000256" key="2">
    <source>
        <dbReference type="ARBA" id="ARBA00007935"/>
    </source>
</evidence>
<comment type="similarity">
    <text evidence="2">Belongs to the binding-protein-dependent transport system permease family. FecCD subfamily.</text>
</comment>
<gene>
    <name evidence="9" type="primary">fepG_3</name>
    <name evidence="9" type="ORF">NCTC12967_03045</name>
</gene>
<organism evidence="9 10">
    <name type="scientific">Arachnia propionica</name>
    <dbReference type="NCBI Taxonomy" id="1750"/>
    <lineage>
        <taxon>Bacteria</taxon>
        <taxon>Bacillati</taxon>
        <taxon>Actinomycetota</taxon>
        <taxon>Actinomycetes</taxon>
        <taxon>Propionibacteriales</taxon>
        <taxon>Propionibacteriaceae</taxon>
        <taxon>Arachnia</taxon>
    </lineage>
</organism>
<keyword evidence="7 8" id="KW-0472">Membrane</keyword>
<feature type="transmembrane region" description="Helical" evidence="8">
    <location>
        <begin position="319"/>
        <end position="338"/>
    </location>
</feature>
<dbReference type="GeneID" id="64408444"/>
<feature type="transmembrane region" description="Helical" evidence="8">
    <location>
        <begin position="108"/>
        <end position="127"/>
    </location>
</feature>
<evidence type="ECO:0000256" key="3">
    <source>
        <dbReference type="ARBA" id="ARBA00022448"/>
    </source>
</evidence>
<dbReference type="RefSeq" id="WP_061788083.1">
    <property type="nucleotide sequence ID" value="NZ_CAUVFS010000026.1"/>
</dbReference>
<keyword evidence="5 8" id="KW-0812">Transmembrane</keyword>
<dbReference type="Proteomes" id="UP000273044">
    <property type="component" value="Chromosome"/>
</dbReference>
<evidence type="ECO:0000313" key="10">
    <source>
        <dbReference type="Proteomes" id="UP000273044"/>
    </source>
</evidence>
<evidence type="ECO:0000256" key="5">
    <source>
        <dbReference type="ARBA" id="ARBA00022692"/>
    </source>
</evidence>
<keyword evidence="10" id="KW-1185">Reference proteome</keyword>
<sequence length="346" mass="35544">MSAAAIPDVKALRVARSRRIRAQALVVLVLAFLVVGLWAASLMFGESFYGPSEVWRVIAGERVPGASFTVGTLRLPRATLAVLAGLAFGSAGVTFQTLLRNQLASPDVIGISAGASAAGVIGIVILGLNETTVSLLALAAAIGTAVAIYALSYKGGFAGTRLILIGIGVSSMLGAVVTYTLAQASAWDLQVATRWLTGSLNSAGWPRVAPLAATCAVILPSMWVNSSKLATMRFGDDTASGLGVKVFSVRVWTIVAAVTLVAVATASCGPIAFVAFMSGPIAARISRSASSLVLPASLVGAILVLASDLIGQFAFGARYPVGIITGALGAPFLVYLLIRSNRQRRN</sequence>
<keyword evidence="6 8" id="KW-1133">Transmembrane helix</keyword>
<evidence type="ECO:0000256" key="4">
    <source>
        <dbReference type="ARBA" id="ARBA00022475"/>
    </source>
</evidence>
<reference evidence="9 10" key="1">
    <citation type="submission" date="2018-12" db="EMBL/GenBank/DDBJ databases">
        <authorList>
            <consortium name="Pathogen Informatics"/>
        </authorList>
    </citation>
    <scope>NUCLEOTIDE SEQUENCE [LARGE SCALE GENOMIC DNA]</scope>
    <source>
        <strain evidence="9 10">NCTC12967</strain>
    </source>
</reference>
<dbReference type="GO" id="GO:0005886">
    <property type="term" value="C:plasma membrane"/>
    <property type="evidence" value="ECO:0007669"/>
    <property type="project" value="UniProtKB-SubCell"/>
</dbReference>